<dbReference type="Pfam" id="PF01471">
    <property type="entry name" value="PG_binding_1"/>
    <property type="match status" value="1"/>
</dbReference>
<dbReference type="InterPro" id="IPR036365">
    <property type="entry name" value="PGBD-like_sf"/>
</dbReference>
<protein>
    <recommendedName>
        <fullName evidence="6">L,D-TPase catalytic domain-containing protein</fullName>
    </recommendedName>
</protein>
<dbReference type="GO" id="GO:0008360">
    <property type="term" value="P:regulation of cell shape"/>
    <property type="evidence" value="ECO:0007669"/>
    <property type="project" value="UniProtKB-KW"/>
</dbReference>
<dbReference type="Pfam" id="PF03734">
    <property type="entry name" value="YkuD"/>
    <property type="match status" value="1"/>
</dbReference>
<gene>
    <name evidence="7" type="ORF">MNB_SV-8-525</name>
</gene>
<reference evidence="7" key="1">
    <citation type="submission" date="2016-10" db="EMBL/GenBank/DDBJ databases">
        <authorList>
            <person name="de Groot N.N."/>
        </authorList>
    </citation>
    <scope>NUCLEOTIDE SEQUENCE</scope>
</reference>
<dbReference type="PANTHER" id="PTHR41533">
    <property type="entry name" value="L,D-TRANSPEPTIDASE HI_1667-RELATED"/>
    <property type="match status" value="1"/>
</dbReference>
<dbReference type="SUPFAM" id="SSF141523">
    <property type="entry name" value="L,D-transpeptidase catalytic domain-like"/>
    <property type="match status" value="1"/>
</dbReference>
<feature type="domain" description="L,D-TPase catalytic" evidence="6">
    <location>
        <begin position="324"/>
        <end position="502"/>
    </location>
</feature>
<evidence type="ECO:0000259" key="6">
    <source>
        <dbReference type="PROSITE" id="PS52029"/>
    </source>
</evidence>
<evidence type="ECO:0000256" key="5">
    <source>
        <dbReference type="ARBA" id="ARBA00023316"/>
    </source>
</evidence>
<keyword evidence="4" id="KW-0573">Peptidoglycan synthesis</keyword>
<dbReference type="InterPro" id="IPR045380">
    <property type="entry name" value="LD_TPept_scaffold_dom"/>
</dbReference>
<dbReference type="AlphaFoldDB" id="A0A1W1B8X5"/>
<dbReference type="InterPro" id="IPR052905">
    <property type="entry name" value="LD-transpeptidase_YkuD-like"/>
</dbReference>
<dbReference type="SUPFAM" id="SSF47090">
    <property type="entry name" value="PGBD-like"/>
    <property type="match status" value="1"/>
</dbReference>
<keyword evidence="3" id="KW-0133">Cell shape</keyword>
<dbReference type="PROSITE" id="PS52029">
    <property type="entry name" value="LD_TPASE"/>
    <property type="match status" value="1"/>
</dbReference>
<evidence type="ECO:0000256" key="2">
    <source>
        <dbReference type="ARBA" id="ARBA00022679"/>
    </source>
</evidence>
<keyword evidence="2" id="KW-0808">Transferase</keyword>
<keyword evidence="5" id="KW-0961">Cell wall biogenesis/degradation</keyword>
<proteinExistence type="predicted"/>
<accession>A0A1W1B8X5</accession>
<evidence type="ECO:0000313" key="7">
    <source>
        <dbReference type="EMBL" id="SFV49962.1"/>
    </source>
</evidence>
<dbReference type="InterPro" id="IPR038063">
    <property type="entry name" value="Transpep_catalytic_dom"/>
</dbReference>
<sequence>MERTRKILQIWVSTAIFAFILLFAQTATLKANTLAFQDNASEVILNSLQNQPKRSFLRRLYTQLLFMPVWIHEKSLSPAAKALFNTIKADETLDKNGKLYRDALLLEQKAGEVYAKKGTLAEKIDLEFKISQLYEGYTNYAYFGSINWGAFNARISNLMVNDVSTEWVLHRPQADPIGMLENAALGGNLAKQLKAAVPTAYRYKALQKELEKYLQIKANGGWPMVVLHTKLKPGGSDEGVLALRERLRITGDYVPCEKSVEDIVYDACLQKAVKHFQARNGLSPDGVVGRGTLAVLNKTVDQRITTIRLNLDRIKWLADRHSKRHIIINIPDFKLYFEEKGKLIESIRVITGKPNHPTPIFSDTVEYIVLNPYWNVPKSIIQKEFVPKLIRNPNAMKRKGIEIRQGWGKNAKVVNPSKINWRNYVDGTPMPFHFAQLPGKRNALGKIKFLFPNKFSVYMHDTPSKGLFKRSKRAFSHGCVRLQKPRELLKTFSTFNSNIDFDKAQKILKGKTKTSITLKEKVPVDVIYLTAWVDYDGNLQFRNDIYGYDRMQLKSFRKW</sequence>
<dbReference type="Pfam" id="PF20142">
    <property type="entry name" value="Scaffold"/>
    <property type="match status" value="1"/>
</dbReference>
<dbReference type="UniPathway" id="UPA00219"/>
<dbReference type="Gene3D" id="1.10.101.10">
    <property type="entry name" value="PGBD-like superfamily/PGBD"/>
    <property type="match status" value="1"/>
</dbReference>
<organism evidence="7">
    <name type="scientific">hydrothermal vent metagenome</name>
    <dbReference type="NCBI Taxonomy" id="652676"/>
    <lineage>
        <taxon>unclassified sequences</taxon>
        <taxon>metagenomes</taxon>
        <taxon>ecological metagenomes</taxon>
    </lineage>
</organism>
<evidence type="ECO:0000256" key="1">
    <source>
        <dbReference type="ARBA" id="ARBA00004752"/>
    </source>
</evidence>
<dbReference type="Gene3D" id="2.40.440.10">
    <property type="entry name" value="L,D-transpeptidase catalytic domain-like"/>
    <property type="match status" value="1"/>
</dbReference>
<evidence type="ECO:0000256" key="4">
    <source>
        <dbReference type="ARBA" id="ARBA00022984"/>
    </source>
</evidence>
<evidence type="ECO:0000256" key="3">
    <source>
        <dbReference type="ARBA" id="ARBA00022960"/>
    </source>
</evidence>
<dbReference type="InterPro" id="IPR036366">
    <property type="entry name" value="PGBDSf"/>
</dbReference>
<dbReference type="GO" id="GO:0009252">
    <property type="term" value="P:peptidoglycan biosynthetic process"/>
    <property type="evidence" value="ECO:0007669"/>
    <property type="project" value="UniProtKB-UniPathway"/>
</dbReference>
<comment type="pathway">
    <text evidence="1">Cell wall biogenesis; peptidoglycan biosynthesis.</text>
</comment>
<dbReference type="CDD" id="cd16913">
    <property type="entry name" value="YkuD_like"/>
    <property type="match status" value="1"/>
</dbReference>
<name>A0A1W1B8X5_9ZZZZ</name>
<dbReference type="EMBL" id="FPHD01000003">
    <property type="protein sequence ID" value="SFV49962.1"/>
    <property type="molecule type" value="Genomic_DNA"/>
</dbReference>
<dbReference type="InterPro" id="IPR005490">
    <property type="entry name" value="LD_TPept_cat_dom"/>
</dbReference>
<dbReference type="InterPro" id="IPR002477">
    <property type="entry name" value="Peptidoglycan-bd-like"/>
</dbReference>
<dbReference type="GO" id="GO:0016740">
    <property type="term" value="F:transferase activity"/>
    <property type="evidence" value="ECO:0007669"/>
    <property type="project" value="UniProtKB-KW"/>
</dbReference>
<dbReference type="GO" id="GO:0071555">
    <property type="term" value="P:cell wall organization"/>
    <property type="evidence" value="ECO:0007669"/>
    <property type="project" value="UniProtKB-KW"/>
</dbReference>
<dbReference type="PANTHER" id="PTHR41533:SF2">
    <property type="entry name" value="BLR7131 PROTEIN"/>
    <property type="match status" value="1"/>
</dbReference>